<dbReference type="Proteomes" id="UP000077266">
    <property type="component" value="Unassembled WGS sequence"/>
</dbReference>
<proteinExistence type="predicted"/>
<protein>
    <submittedName>
        <fullName evidence="1">Uncharacterized protein</fullName>
    </submittedName>
</protein>
<reference evidence="1 2" key="1">
    <citation type="journal article" date="2016" name="Mol. Biol. Evol.">
        <title>Comparative Genomics of Early-Diverging Mushroom-Forming Fungi Provides Insights into the Origins of Lignocellulose Decay Capabilities.</title>
        <authorList>
            <person name="Nagy L.G."/>
            <person name="Riley R."/>
            <person name="Tritt A."/>
            <person name="Adam C."/>
            <person name="Daum C."/>
            <person name="Floudas D."/>
            <person name="Sun H."/>
            <person name="Yadav J.S."/>
            <person name="Pangilinan J."/>
            <person name="Larsson K.H."/>
            <person name="Matsuura K."/>
            <person name="Barry K."/>
            <person name="Labutti K."/>
            <person name="Kuo R."/>
            <person name="Ohm R.A."/>
            <person name="Bhattacharya S.S."/>
            <person name="Shirouzu T."/>
            <person name="Yoshinaga Y."/>
            <person name="Martin F.M."/>
            <person name="Grigoriev I.V."/>
            <person name="Hibbett D.S."/>
        </authorList>
    </citation>
    <scope>NUCLEOTIDE SEQUENCE [LARGE SCALE GENOMIC DNA]</scope>
    <source>
        <strain evidence="1 2">HHB12029</strain>
    </source>
</reference>
<organism evidence="1 2">
    <name type="scientific">Exidia glandulosa HHB12029</name>
    <dbReference type="NCBI Taxonomy" id="1314781"/>
    <lineage>
        <taxon>Eukaryota</taxon>
        <taxon>Fungi</taxon>
        <taxon>Dikarya</taxon>
        <taxon>Basidiomycota</taxon>
        <taxon>Agaricomycotina</taxon>
        <taxon>Agaricomycetes</taxon>
        <taxon>Auriculariales</taxon>
        <taxon>Exidiaceae</taxon>
        <taxon>Exidia</taxon>
    </lineage>
</organism>
<dbReference type="EMBL" id="KV425945">
    <property type="protein sequence ID" value="KZV96270.1"/>
    <property type="molecule type" value="Genomic_DNA"/>
</dbReference>
<evidence type="ECO:0000313" key="2">
    <source>
        <dbReference type="Proteomes" id="UP000077266"/>
    </source>
</evidence>
<gene>
    <name evidence="1" type="ORF">EXIGLDRAFT_435194</name>
</gene>
<name>A0A165KFT0_EXIGL</name>
<sequence>MCVTSTFSALEFMSALAPEMCTVDDDARQLVMQATRHRRSGLRRSSSIKGLSTGGRQVSAITTNEILALAFYLCAAALARVFTVHSASPSRRRRRTVHIAAEVKPTLRVLHIYSRTSRSNPRAASTAALACAPPLRNQLGKRKDDLLYSSYSHEGMQCRLQPAHLYFKLKKMDADARRAAVESSCRIVCPSIRMSSRLSPVEAATLRWT</sequence>
<dbReference type="AlphaFoldDB" id="A0A165KFT0"/>
<keyword evidence="2" id="KW-1185">Reference proteome</keyword>
<accession>A0A165KFT0</accession>
<dbReference type="InParanoid" id="A0A165KFT0"/>
<evidence type="ECO:0000313" key="1">
    <source>
        <dbReference type="EMBL" id="KZV96270.1"/>
    </source>
</evidence>